<sequence>MTNSVRRPVVAAAIALLPVSILTVVLNDGPFWVALASWAVVAAVLIPTGLAIDRARSRGGSR</sequence>
<reference evidence="2 3" key="1">
    <citation type="journal article" date="2004" name="Syst. Appl. Microbiol.">
        <title>Cryptoendolithic actinomycetes from antarctic sandstone rock samples: Micromonospora endolithica sp. nov. and two isolates related to Micromonospora coerulea Jensen 1932.</title>
        <authorList>
            <person name="Hirsch P."/>
            <person name="Mevs U."/>
            <person name="Kroppenstedt R.M."/>
            <person name="Schumann P."/>
            <person name="Stackebrandt E."/>
        </authorList>
    </citation>
    <scope>NUCLEOTIDE SEQUENCE [LARGE SCALE GENOMIC DNA]</scope>
    <source>
        <strain evidence="2 3">JCM 12677</strain>
    </source>
</reference>
<evidence type="ECO:0000313" key="2">
    <source>
        <dbReference type="EMBL" id="RKN45347.1"/>
    </source>
</evidence>
<proteinExistence type="predicted"/>
<dbReference type="RefSeq" id="WP_120729411.1">
    <property type="nucleotide sequence ID" value="NZ_RBAK01000006.1"/>
</dbReference>
<keyword evidence="1" id="KW-1133">Transmembrane helix</keyword>
<comment type="caution">
    <text evidence="2">The sequence shown here is derived from an EMBL/GenBank/DDBJ whole genome shotgun (WGS) entry which is preliminary data.</text>
</comment>
<name>A0A3A9ZDF5_9ACTN</name>
<evidence type="ECO:0000256" key="1">
    <source>
        <dbReference type="SAM" id="Phobius"/>
    </source>
</evidence>
<organism evidence="2 3">
    <name type="scientific">Micromonospora endolithica</name>
    <dbReference type="NCBI Taxonomy" id="230091"/>
    <lineage>
        <taxon>Bacteria</taxon>
        <taxon>Bacillati</taxon>
        <taxon>Actinomycetota</taxon>
        <taxon>Actinomycetes</taxon>
        <taxon>Micromonosporales</taxon>
        <taxon>Micromonosporaceae</taxon>
        <taxon>Micromonospora</taxon>
    </lineage>
</organism>
<accession>A0A3A9ZDF5</accession>
<gene>
    <name evidence="2" type="ORF">D7223_17165</name>
</gene>
<dbReference type="EMBL" id="RBAK01000006">
    <property type="protein sequence ID" value="RKN45347.1"/>
    <property type="molecule type" value="Genomic_DNA"/>
</dbReference>
<keyword evidence="3" id="KW-1185">Reference proteome</keyword>
<keyword evidence="1" id="KW-0472">Membrane</keyword>
<keyword evidence="1" id="KW-0812">Transmembrane</keyword>
<protein>
    <submittedName>
        <fullName evidence="2">Uncharacterized protein</fullName>
    </submittedName>
</protein>
<feature type="transmembrane region" description="Helical" evidence="1">
    <location>
        <begin position="31"/>
        <end position="52"/>
    </location>
</feature>
<evidence type="ECO:0000313" key="3">
    <source>
        <dbReference type="Proteomes" id="UP000281726"/>
    </source>
</evidence>
<dbReference type="AlphaFoldDB" id="A0A3A9ZDF5"/>
<dbReference type="Proteomes" id="UP000281726">
    <property type="component" value="Unassembled WGS sequence"/>
</dbReference>